<accession>A0A3R9Y8M8</accession>
<dbReference type="UniPathway" id="UPA00219"/>
<sequence length="248" mass="27405">MNPDPIASEALTQTSREKSPSRRQFLTLAAASAGALALPGCTTVDTQAIAPAPIKPAIDPSYLSMYRAMPEEDFPIPAVDLTRVDSRFYRQLVDDPTGERPGTVVVDTRSYFLYLVRPDGKAMRYGVGLGRQGFTWSGEGVIQWKQRWPKWTPPAEMIARQPELEKYSAENGGQPPGLENPLGARALYIFQNGEDTLYRLHGTPEFWTIGQAVSSGCVRLMNQDIIDLYDRVATPTPIVVRSGSRVFA</sequence>
<evidence type="ECO:0000256" key="5">
    <source>
        <dbReference type="ARBA" id="ARBA00022801"/>
    </source>
</evidence>
<dbReference type="InterPro" id="IPR005490">
    <property type="entry name" value="LD_TPept_cat_dom"/>
</dbReference>
<dbReference type="CDD" id="cd16913">
    <property type="entry name" value="YkuD_like"/>
    <property type="match status" value="1"/>
</dbReference>
<evidence type="ECO:0000313" key="12">
    <source>
        <dbReference type="EMBL" id="RST86603.1"/>
    </source>
</evidence>
<dbReference type="Gene3D" id="2.40.440.10">
    <property type="entry name" value="L,D-transpeptidase catalytic domain-like"/>
    <property type="match status" value="1"/>
</dbReference>
<reference evidence="12 13" key="1">
    <citation type="submission" date="2018-12" db="EMBL/GenBank/DDBJ databases">
        <title>Mesorhizobium carbonis sp. nov., isolated from coal mine water.</title>
        <authorList>
            <person name="Xin W."/>
            <person name="Xu Z."/>
            <person name="Xiang F."/>
            <person name="Zhang J."/>
            <person name="Xi L."/>
            <person name="Liu J."/>
        </authorList>
    </citation>
    <scope>NUCLEOTIDE SEQUENCE [LARGE SCALE GENOMIC DNA]</scope>
    <source>
        <strain evidence="12 13">B2.3</strain>
    </source>
</reference>
<dbReference type="GO" id="GO:0018104">
    <property type="term" value="P:peptidoglycan-protein cross-linking"/>
    <property type="evidence" value="ECO:0007669"/>
    <property type="project" value="TreeGrafter"/>
</dbReference>
<comment type="similarity">
    <text evidence="2">Belongs to the YkuD family.</text>
</comment>
<dbReference type="RefSeq" id="WP_126699784.1">
    <property type="nucleotide sequence ID" value="NZ_RWKW01000034.1"/>
</dbReference>
<name>A0A3R9Y8M8_9HYPH</name>
<dbReference type="GO" id="GO:0008360">
    <property type="term" value="P:regulation of cell shape"/>
    <property type="evidence" value="ECO:0007669"/>
    <property type="project" value="UniProtKB-UniRule"/>
</dbReference>
<dbReference type="PANTHER" id="PTHR30582:SF24">
    <property type="entry name" value="L,D-TRANSPEPTIDASE ERFK_SRFK-RELATED"/>
    <property type="match status" value="1"/>
</dbReference>
<evidence type="ECO:0000256" key="1">
    <source>
        <dbReference type="ARBA" id="ARBA00004752"/>
    </source>
</evidence>
<dbReference type="InterPro" id="IPR038063">
    <property type="entry name" value="Transpep_catalytic_dom"/>
</dbReference>
<dbReference type="EMBL" id="RWKW01000034">
    <property type="protein sequence ID" value="RST86603.1"/>
    <property type="molecule type" value="Genomic_DNA"/>
</dbReference>
<evidence type="ECO:0000256" key="8">
    <source>
        <dbReference type="ARBA" id="ARBA00023316"/>
    </source>
</evidence>
<dbReference type="FunFam" id="2.40.440.10:FF:000002">
    <property type="entry name" value="L,D-transpeptidase ErfK/SrfK"/>
    <property type="match status" value="1"/>
</dbReference>
<evidence type="ECO:0000256" key="4">
    <source>
        <dbReference type="ARBA" id="ARBA00022679"/>
    </source>
</evidence>
<keyword evidence="13" id="KW-1185">Reference proteome</keyword>
<evidence type="ECO:0000313" key="13">
    <source>
        <dbReference type="Proteomes" id="UP000278398"/>
    </source>
</evidence>
<feature type="active site" description="Proton donor/acceptor" evidence="9">
    <location>
        <position position="201"/>
    </location>
</feature>
<dbReference type="PANTHER" id="PTHR30582">
    <property type="entry name" value="L,D-TRANSPEPTIDASE"/>
    <property type="match status" value="1"/>
</dbReference>
<evidence type="ECO:0000256" key="2">
    <source>
        <dbReference type="ARBA" id="ARBA00005992"/>
    </source>
</evidence>
<dbReference type="GO" id="GO:0071972">
    <property type="term" value="F:peptidoglycan L,D-transpeptidase activity"/>
    <property type="evidence" value="ECO:0007669"/>
    <property type="project" value="TreeGrafter"/>
</dbReference>
<dbReference type="GO" id="GO:0005576">
    <property type="term" value="C:extracellular region"/>
    <property type="evidence" value="ECO:0007669"/>
    <property type="project" value="TreeGrafter"/>
</dbReference>
<keyword evidence="8 9" id="KW-0961">Cell wall biogenesis/degradation</keyword>
<keyword evidence="5" id="KW-0378">Hydrolase</keyword>
<dbReference type="InterPro" id="IPR050979">
    <property type="entry name" value="LD-transpeptidase"/>
</dbReference>
<evidence type="ECO:0000256" key="3">
    <source>
        <dbReference type="ARBA" id="ARBA00022676"/>
    </source>
</evidence>
<keyword evidence="6 9" id="KW-0133">Cell shape</keyword>
<evidence type="ECO:0000256" key="10">
    <source>
        <dbReference type="SAM" id="MobiDB-lite"/>
    </source>
</evidence>
<dbReference type="InterPro" id="IPR019546">
    <property type="entry name" value="TAT_signal_bac_arc"/>
</dbReference>
<dbReference type="PROSITE" id="PS51318">
    <property type="entry name" value="TAT"/>
    <property type="match status" value="1"/>
</dbReference>
<evidence type="ECO:0000256" key="7">
    <source>
        <dbReference type="ARBA" id="ARBA00022984"/>
    </source>
</evidence>
<protein>
    <submittedName>
        <fullName evidence="12">L,D-transpeptidase</fullName>
    </submittedName>
</protein>
<dbReference type="Proteomes" id="UP000278398">
    <property type="component" value="Unassembled WGS sequence"/>
</dbReference>
<evidence type="ECO:0000259" key="11">
    <source>
        <dbReference type="PROSITE" id="PS52029"/>
    </source>
</evidence>
<feature type="region of interest" description="Disordered" evidence="10">
    <location>
        <begin position="1"/>
        <end position="21"/>
    </location>
</feature>
<keyword evidence="4" id="KW-0808">Transferase</keyword>
<dbReference type="InterPro" id="IPR006311">
    <property type="entry name" value="TAT_signal"/>
</dbReference>
<gene>
    <name evidence="12" type="ORF">EJC49_10020</name>
</gene>
<comment type="caution">
    <text evidence="12">The sequence shown here is derived from an EMBL/GenBank/DDBJ whole genome shotgun (WGS) entry which is preliminary data.</text>
</comment>
<comment type="pathway">
    <text evidence="1 9">Cell wall biogenesis; peptidoglycan biosynthesis.</text>
</comment>
<evidence type="ECO:0000256" key="9">
    <source>
        <dbReference type="PROSITE-ProRule" id="PRU01373"/>
    </source>
</evidence>
<keyword evidence="7 9" id="KW-0573">Peptidoglycan synthesis</keyword>
<keyword evidence="3" id="KW-0328">Glycosyltransferase</keyword>
<dbReference type="Pfam" id="PF03734">
    <property type="entry name" value="YkuD"/>
    <property type="match status" value="1"/>
</dbReference>
<dbReference type="NCBIfam" id="TIGR01409">
    <property type="entry name" value="TAT_signal_seq"/>
    <property type="match status" value="1"/>
</dbReference>
<feature type="active site" description="Nucleophile" evidence="9">
    <location>
        <position position="217"/>
    </location>
</feature>
<dbReference type="PROSITE" id="PS52029">
    <property type="entry name" value="LD_TPASE"/>
    <property type="match status" value="1"/>
</dbReference>
<dbReference type="OrthoDB" id="8478453at2"/>
<dbReference type="GO" id="GO:0071555">
    <property type="term" value="P:cell wall organization"/>
    <property type="evidence" value="ECO:0007669"/>
    <property type="project" value="UniProtKB-UniRule"/>
</dbReference>
<dbReference type="AlphaFoldDB" id="A0A3R9Y8M8"/>
<proteinExistence type="inferred from homology"/>
<dbReference type="GO" id="GO:0016757">
    <property type="term" value="F:glycosyltransferase activity"/>
    <property type="evidence" value="ECO:0007669"/>
    <property type="project" value="UniProtKB-KW"/>
</dbReference>
<evidence type="ECO:0000256" key="6">
    <source>
        <dbReference type="ARBA" id="ARBA00022960"/>
    </source>
</evidence>
<dbReference type="SUPFAM" id="SSF141523">
    <property type="entry name" value="L,D-transpeptidase catalytic domain-like"/>
    <property type="match status" value="1"/>
</dbReference>
<feature type="domain" description="L,D-TPase catalytic" evidence="11">
    <location>
        <begin position="102"/>
        <end position="241"/>
    </location>
</feature>
<organism evidence="12 13">
    <name type="scientific">Aquibium carbonis</name>
    <dbReference type="NCBI Taxonomy" id="2495581"/>
    <lineage>
        <taxon>Bacteria</taxon>
        <taxon>Pseudomonadati</taxon>
        <taxon>Pseudomonadota</taxon>
        <taxon>Alphaproteobacteria</taxon>
        <taxon>Hyphomicrobiales</taxon>
        <taxon>Phyllobacteriaceae</taxon>
        <taxon>Aquibium</taxon>
    </lineage>
</organism>